<protein>
    <submittedName>
        <fullName evidence="1">Uncharacterized protein</fullName>
    </submittedName>
</protein>
<name>A0A6I1F173_9BURK</name>
<sequence>MQQFPPVNEVRPYGVVDLTDQSTMLLVLEELGIAHLQDEWLRTHTPEAPDAAQAAEQHKEFFEDLCAILEGKAGPDRVEPNGWAGVRLAEHLRAAMPEVLARALAEAGKESDPSRASDHDVVAAALQAFEASLSRLSLHQEKIKTEGAQADPAEYIQLMIGWSGVFSGKAESLKLSDLYMPYL</sequence>
<dbReference type="Proteomes" id="UP000430564">
    <property type="component" value="Unassembled WGS sequence"/>
</dbReference>
<proteinExistence type="predicted"/>
<dbReference type="EMBL" id="WEHX01000012">
    <property type="protein sequence ID" value="KAB7662033.1"/>
    <property type="molecule type" value="Genomic_DNA"/>
</dbReference>
<accession>A0A6I1F173</accession>
<evidence type="ECO:0000313" key="1">
    <source>
        <dbReference type="EMBL" id="KAB7662033.1"/>
    </source>
</evidence>
<dbReference type="AlphaFoldDB" id="A0A6I1F173"/>
<gene>
    <name evidence="1" type="ORF">GBM95_03685</name>
</gene>
<comment type="caution">
    <text evidence="1">The sequence shown here is derived from an EMBL/GenBank/DDBJ whole genome shotgun (WGS) entry which is preliminary data.</text>
</comment>
<dbReference type="OrthoDB" id="9155370at2"/>
<evidence type="ECO:0000313" key="2">
    <source>
        <dbReference type="Proteomes" id="UP000430564"/>
    </source>
</evidence>
<dbReference type="RefSeq" id="WP_152157845.1">
    <property type="nucleotide sequence ID" value="NZ_WEHX01000012.1"/>
</dbReference>
<reference evidence="1 2" key="1">
    <citation type="submission" date="2019-10" db="EMBL/GenBank/DDBJ databases">
        <title>Genome diversity of Sutterella seckii.</title>
        <authorList>
            <person name="Chaplin A.V."/>
            <person name="Sokolova S.R."/>
            <person name="Mosin K.A."/>
            <person name="Ivanova E.L."/>
            <person name="Kochetkova T.O."/>
            <person name="Goltsov A.Y."/>
            <person name="Trofimov D.Y."/>
            <person name="Efimov B.A."/>
        </authorList>
    </citation>
    <scope>NUCLEOTIDE SEQUENCE [LARGE SCALE GENOMIC DNA]</scope>
    <source>
        <strain evidence="1 2">ASD393</strain>
    </source>
</reference>
<organism evidence="1 2">
    <name type="scientific">Sutterella seckii</name>
    <dbReference type="NCBI Taxonomy" id="1944635"/>
    <lineage>
        <taxon>Bacteria</taxon>
        <taxon>Pseudomonadati</taxon>
        <taxon>Pseudomonadota</taxon>
        <taxon>Betaproteobacteria</taxon>
        <taxon>Burkholderiales</taxon>
        <taxon>Sutterellaceae</taxon>
        <taxon>Sutterella</taxon>
    </lineage>
</organism>